<reference evidence="3 4" key="1">
    <citation type="submission" date="2018-12" db="EMBL/GenBank/DDBJ databases">
        <authorList>
            <person name="Li S."/>
            <person name="Yang R."/>
            <person name="Chen G."/>
            <person name="Zou L."/>
            <person name="Zhang C."/>
            <person name="Chen Y."/>
            <person name="Liu Z."/>
            <person name="Li Y."/>
            <person name="Yan Y."/>
            <person name="Huang M."/>
            <person name="Chen T."/>
        </authorList>
    </citation>
    <scope>NUCLEOTIDE SEQUENCE [LARGE SCALE GENOMIC DNA]</scope>
    <source>
        <strain evidence="3 4">1257</strain>
    </source>
</reference>
<dbReference type="InterPro" id="IPR000387">
    <property type="entry name" value="Tyr_Pase_dom"/>
</dbReference>
<feature type="transmembrane region" description="Helical" evidence="1">
    <location>
        <begin position="243"/>
        <end position="261"/>
    </location>
</feature>
<dbReference type="SUPFAM" id="SSF52799">
    <property type="entry name" value="(Phosphotyrosine protein) phosphatases II"/>
    <property type="match status" value="1"/>
</dbReference>
<dbReference type="EMBL" id="CP034338">
    <property type="protein sequence ID" value="AZL70726.1"/>
    <property type="molecule type" value="Genomic_DNA"/>
</dbReference>
<dbReference type="Gene3D" id="3.90.190.10">
    <property type="entry name" value="Protein tyrosine phosphatase superfamily"/>
    <property type="match status" value="1"/>
</dbReference>
<dbReference type="OrthoDB" id="256494at2"/>
<dbReference type="CDD" id="cd03386">
    <property type="entry name" value="PAP2_Aur1_like"/>
    <property type="match status" value="1"/>
</dbReference>
<feature type="transmembrane region" description="Helical" evidence="1">
    <location>
        <begin position="156"/>
        <end position="174"/>
    </location>
</feature>
<name>A0A3Q8U3J9_9PSED</name>
<feature type="domain" description="Tyrosine specific protein phosphatases" evidence="2">
    <location>
        <begin position="389"/>
        <end position="458"/>
    </location>
</feature>
<dbReference type="InterPro" id="IPR020422">
    <property type="entry name" value="TYR_PHOSPHATASE_DUAL_dom"/>
</dbReference>
<sequence>MARETGLIRRGVLWLLLLGPLFFLSYGLANNYTAGREDVGSLVFAWERHMPLWPWTIIPYWSIDLLYGLSFLLPHTRREMDRHALALLTAQLVSVACFLLWPLRFTFERPELSGLFGWLFDVLMGFDKPYNQAPSLHIALLVIIWTMFARHTQQPMWRWLVHGWMGLIGVSVLTTWQHHFIDLPTGALAGFVCLWLWPQQGPLPWQQARLARDPKHWRMALRYGLGAMLLAVLALKLGHLSLWLLWPAVSLLLVALNYGLFGAGGFQKGADGRLSIAASVLLAPYLLAAWANSRLWTRRHPQADEVLDGVYLGRMPGHGEATAFAAVIDLCAELACTDAIAWQARSHEPLPSAEWERRCAAATCPAMALEQPVQYYQSLPSLDLIAPSRQTLEQAAAAIEHLRQHGPLLVCCALGYSRSASAVAAWLIISGRCSDASQAEMLIRKARPRVVLHPAHRQVLQQLEARP</sequence>
<evidence type="ECO:0000313" key="4">
    <source>
        <dbReference type="Proteomes" id="UP000268230"/>
    </source>
</evidence>
<evidence type="ECO:0000256" key="1">
    <source>
        <dbReference type="SAM" id="Phobius"/>
    </source>
</evidence>
<feature type="transmembrane region" description="Helical" evidence="1">
    <location>
        <begin position="52"/>
        <end position="73"/>
    </location>
</feature>
<dbReference type="PROSITE" id="PS50056">
    <property type="entry name" value="TYR_PHOSPHATASE_2"/>
    <property type="match status" value="1"/>
</dbReference>
<dbReference type="Proteomes" id="UP000268230">
    <property type="component" value="Chromosome"/>
</dbReference>
<organism evidence="3 4">
    <name type="scientific">Pseudomonas entomophila</name>
    <dbReference type="NCBI Taxonomy" id="312306"/>
    <lineage>
        <taxon>Bacteria</taxon>
        <taxon>Pseudomonadati</taxon>
        <taxon>Pseudomonadota</taxon>
        <taxon>Gammaproteobacteria</taxon>
        <taxon>Pseudomonadales</taxon>
        <taxon>Pseudomonadaceae</taxon>
        <taxon>Pseudomonas</taxon>
    </lineage>
</organism>
<feature type="transmembrane region" description="Helical" evidence="1">
    <location>
        <begin position="12"/>
        <end position="32"/>
    </location>
</feature>
<dbReference type="AlphaFoldDB" id="A0A3Q8U3J9"/>
<protein>
    <submittedName>
        <fullName evidence="3">Phosphatase PAP2 family protein</fullName>
    </submittedName>
</protein>
<dbReference type="CDD" id="cd14527">
    <property type="entry name" value="DSP_bac"/>
    <property type="match status" value="1"/>
</dbReference>
<accession>A0A3Q8U3J9</accession>
<dbReference type="KEGG" id="pory:EJA05_24640"/>
<dbReference type="InterPro" id="IPR029021">
    <property type="entry name" value="Prot-tyrosine_phosphatase-like"/>
</dbReference>
<proteinExistence type="predicted"/>
<keyword evidence="1" id="KW-1133">Transmembrane helix</keyword>
<feature type="transmembrane region" description="Helical" evidence="1">
    <location>
        <begin position="273"/>
        <end position="291"/>
    </location>
</feature>
<dbReference type="PANTHER" id="PTHR47216">
    <property type="match status" value="1"/>
</dbReference>
<keyword evidence="1" id="KW-0812">Transmembrane</keyword>
<dbReference type="InterPro" id="IPR000340">
    <property type="entry name" value="Dual-sp_phosphatase_cat-dom"/>
</dbReference>
<feature type="transmembrane region" description="Helical" evidence="1">
    <location>
        <begin position="85"/>
        <end position="103"/>
    </location>
</feature>
<feature type="transmembrane region" description="Helical" evidence="1">
    <location>
        <begin position="219"/>
        <end position="237"/>
    </location>
</feature>
<gene>
    <name evidence="3" type="ORF">EJA05_24640</name>
</gene>
<keyword evidence="1" id="KW-0472">Membrane</keyword>
<dbReference type="SMART" id="SM00195">
    <property type="entry name" value="DSPc"/>
    <property type="match status" value="1"/>
</dbReference>
<dbReference type="PANTHER" id="PTHR47216:SF4">
    <property type="entry name" value="OS01G0859400 PROTEIN"/>
    <property type="match status" value="1"/>
</dbReference>
<feature type="transmembrane region" description="Helical" evidence="1">
    <location>
        <begin position="130"/>
        <end position="149"/>
    </location>
</feature>
<dbReference type="Pfam" id="PF00782">
    <property type="entry name" value="DSPc"/>
    <property type="match status" value="1"/>
</dbReference>
<evidence type="ECO:0000313" key="3">
    <source>
        <dbReference type="EMBL" id="AZL70726.1"/>
    </source>
</evidence>
<evidence type="ECO:0000259" key="2">
    <source>
        <dbReference type="PROSITE" id="PS50056"/>
    </source>
</evidence>